<dbReference type="InterPro" id="IPR000408">
    <property type="entry name" value="Reg_chr_condens"/>
</dbReference>
<gene>
    <name evidence="2" type="ORF">HPBE_LOCUS21501</name>
</gene>
<protein>
    <submittedName>
        <fullName evidence="4">RCC1/BLIP-II</fullName>
    </submittedName>
</protein>
<dbReference type="SUPFAM" id="SSF50985">
    <property type="entry name" value="RCC1/BLIP-II"/>
    <property type="match status" value="1"/>
</dbReference>
<evidence type="ECO:0000313" key="2">
    <source>
        <dbReference type="EMBL" id="VDP25950.1"/>
    </source>
</evidence>
<dbReference type="PANTHER" id="PTHR46849">
    <property type="entry name" value="RCC1 DOMAIN-CONTAINING PROTEIN 1"/>
    <property type="match status" value="1"/>
</dbReference>
<accession>A0A3P8C5A2</accession>
<dbReference type="EMBL" id="UZAH01033062">
    <property type="protein sequence ID" value="VDP25950.1"/>
    <property type="molecule type" value="Genomic_DNA"/>
</dbReference>
<dbReference type="PRINTS" id="PR00633">
    <property type="entry name" value="RCCNDNSATION"/>
</dbReference>
<dbReference type="InterPro" id="IPR052830">
    <property type="entry name" value="RCC1_domain-containing"/>
</dbReference>
<feature type="repeat" description="RCC1" evidence="1">
    <location>
        <begin position="180"/>
        <end position="229"/>
    </location>
</feature>
<keyword evidence="3" id="KW-1185">Reference proteome</keyword>
<evidence type="ECO:0000313" key="4">
    <source>
        <dbReference type="WBParaSite" id="HPBE_0002150201-mRNA-1"/>
    </source>
</evidence>
<dbReference type="AlphaFoldDB" id="A0A3P8C5A2"/>
<dbReference type="InterPro" id="IPR009091">
    <property type="entry name" value="RCC1/BLIP-II"/>
</dbReference>
<dbReference type="WBParaSite" id="HPBE_0002150201-mRNA-1">
    <property type="protein sequence ID" value="HPBE_0002150201-mRNA-1"/>
    <property type="gene ID" value="HPBE_0002150201"/>
</dbReference>
<evidence type="ECO:0000313" key="3">
    <source>
        <dbReference type="Proteomes" id="UP000050761"/>
    </source>
</evidence>
<name>A0A3P8C5A2_HELPZ</name>
<reference evidence="4" key="2">
    <citation type="submission" date="2019-09" db="UniProtKB">
        <authorList>
            <consortium name="WormBaseParasite"/>
        </authorList>
    </citation>
    <scope>IDENTIFICATION</scope>
</reference>
<organism evidence="2">
    <name type="scientific">Heligmosomoides polygyrus</name>
    <name type="common">Parasitic roundworm</name>
    <dbReference type="NCBI Taxonomy" id="6339"/>
    <lineage>
        <taxon>Eukaryota</taxon>
        <taxon>Metazoa</taxon>
        <taxon>Ecdysozoa</taxon>
        <taxon>Nematoda</taxon>
        <taxon>Chromadorea</taxon>
        <taxon>Rhabditida</taxon>
        <taxon>Rhabditina</taxon>
        <taxon>Rhabditomorpha</taxon>
        <taxon>Strongyloidea</taxon>
        <taxon>Heligmosomidae</taxon>
        <taxon>Heligmosomoides</taxon>
    </lineage>
</organism>
<proteinExistence type="predicted"/>
<evidence type="ECO:0000256" key="1">
    <source>
        <dbReference type="PROSITE-ProRule" id="PRU00235"/>
    </source>
</evidence>
<dbReference type="Proteomes" id="UP000050761">
    <property type="component" value="Unassembled WGS sequence"/>
</dbReference>
<dbReference type="PANTHER" id="PTHR46849:SF1">
    <property type="entry name" value="RCC1 DOMAIN-CONTAINING PROTEIN 1"/>
    <property type="match status" value="1"/>
</dbReference>
<dbReference type="Pfam" id="PF00415">
    <property type="entry name" value="RCC1"/>
    <property type="match status" value="2"/>
</dbReference>
<dbReference type="Gene3D" id="2.130.10.30">
    <property type="entry name" value="Regulator of chromosome condensation 1/beta-lactamase-inhibitor protein II"/>
    <property type="match status" value="1"/>
</dbReference>
<reference evidence="2 3" key="1">
    <citation type="submission" date="2018-11" db="EMBL/GenBank/DDBJ databases">
        <authorList>
            <consortium name="Pathogen Informatics"/>
        </authorList>
    </citation>
    <scope>NUCLEOTIDE SEQUENCE [LARGE SCALE GENOMIC DNA]</scope>
</reference>
<dbReference type="PROSITE" id="PS50012">
    <property type="entry name" value="RCC1_3"/>
    <property type="match status" value="2"/>
</dbReference>
<feature type="repeat" description="RCC1" evidence="1">
    <location>
        <begin position="128"/>
        <end position="179"/>
    </location>
</feature>
<sequence>MLVSSTSFLIQFPRRCLIVDVTVDGYIKDTCATHNFIAVVTDKHIYIAHKDQMEATKASSDVILTSTLSSIFLVCTKGEDSVVIRLFNEWDYFKSRVIKPIIVQNQDSVRIVAAVSGNDHSIFLTNKGAVYSLGTGSRGELGVGLMPRVTELTIVEALEGLKVVQIAAAGWHSGALTADGDVYLWGWNHRGQLGDGKEKVEYYPSPLDIDIRIVRMEMRDHLTALWTAEGMPALRLRYHDHSLDKESQLAWRMRTAGTKADDSDDCLVADRNVETVLVTGDEEASPNPLEKLLARGCS</sequence>
<dbReference type="OrthoDB" id="5370059at2759"/>